<comment type="caution">
    <text evidence="1">The sequence shown here is derived from an EMBL/GenBank/DDBJ whole genome shotgun (WGS) entry which is preliminary data.</text>
</comment>
<proteinExistence type="predicted"/>
<keyword evidence="2" id="KW-1185">Reference proteome</keyword>
<accession>A0ABT9ZD40</accession>
<evidence type="ECO:0000313" key="2">
    <source>
        <dbReference type="Proteomes" id="UP001234495"/>
    </source>
</evidence>
<sequence length="330" mass="38882">MNQLTELCQACKTNPTSIKDHSDDENQPYRLCHSCHERLIKYSLKPIEWYNLAVIHSPNKFLLHDDFYEENGEATQPEEEVDVSVDDMAPLLEDVQHDLEQLVNFTITRWYIEDELRQALSKHDNVSLLNSVKTRFYQTTNVEVKARMLEIVAEVLDDIASEWVKVLWQDYNKNLLVQLSWATASCIPTKEGLKYVFEQLQSFNEKERQMSVFSCLHRFRSTEVLDWIEANCNAFHDNWGRLAALCFPTWERMRNWLEIGRPLSLVALDTMDKCAAIGNDPYVEKYSPKILNTNVNEIELVIDNYYEIDKVSRVKKKRERILHRKDIIFE</sequence>
<name>A0ABT9ZD40_9BACI</name>
<evidence type="ECO:0000313" key="1">
    <source>
        <dbReference type="EMBL" id="MDQ0230185.1"/>
    </source>
</evidence>
<organism evidence="1 2">
    <name type="scientific">Metabacillus malikii</name>
    <dbReference type="NCBI Taxonomy" id="1504265"/>
    <lineage>
        <taxon>Bacteria</taxon>
        <taxon>Bacillati</taxon>
        <taxon>Bacillota</taxon>
        <taxon>Bacilli</taxon>
        <taxon>Bacillales</taxon>
        <taxon>Bacillaceae</taxon>
        <taxon>Metabacillus</taxon>
    </lineage>
</organism>
<dbReference type="Proteomes" id="UP001234495">
    <property type="component" value="Unassembled WGS sequence"/>
</dbReference>
<dbReference type="EMBL" id="JAUSUD010000004">
    <property type="protein sequence ID" value="MDQ0230185.1"/>
    <property type="molecule type" value="Genomic_DNA"/>
</dbReference>
<reference evidence="1 2" key="1">
    <citation type="submission" date="2023-07" db="EMBL/GenBank/DDBJ databases">
        <title>Genomic Encyclopedia of Type Strains, Phase IV (KMG-IV): sequencing the most valuable type-strain genomes for metagenomic binning, comparative biology and taxonomic classification.</title>
        <authorList>
            <person name="Goeker M."/>
        </authorList>
    </citation>
    <scope>NUCLEOTIDE SEQUENCE [LARGE SCALE GENOMIC DNA]</scope>
    <source>
        <strain evidence="1 2">DSM 29005</strain>
    </source>
</reference>
<protein>
    <submittedName>
        <fullName evidence="1">Uncharacterized protein</fullName>
    </submittedName>
</protein>
<gene>
    <name evidence="1" type="ORF">J2S19_001437</name>
</gene>
<dbReference type="RefSeq" id="WP_307339099.1">
    <property type="nucleotide sequence ID" value="NZ_JAUSUD010000004.1"/>
</dbReference>